<proteinExistence type="predicted"/>
<reference evidence="2" key="1">
    <citation type="submission" date="2023-07" db="EMBL/GenBank/DDBJ databases">
        <title>30 novel species of actinomycetes from the DSMZ collection.</title>
        <authorList>
            <person name="Nouioui I."/>
        </authorList>
    </citation>
    <scope>NUCLEOTIDE SEQUENCE [LARGE SCALE GENOMIC DNA]</scope>
    <source>
        <strain evidence="2">DSM 45834</strain>
    </source>
</reference>
<dbReference type="SUPFAM" id="SSF50494">
    <property type="entry name" value="Trypsin-like serine proteases"/>
    <property type="match status" value="1"/>
</dbReference>
<dbReference type="EMBL" id="JAVREJ010000052">
    <property type="protein sequence ID" value="MDT0353917.1"/>
    <property type="molecule type" value="Genomic_DNA"/>
</dbReference>
<dbReference type="GO" id="GO:0008233">
    <property type="term" value="F:peptidase activity"/>
    <property type="evidence" value="ECO:0007669"/>
    <property type="project" value="UniProtKB-KW"/>
</dbReference>
<dbReference type="GO" id="GO:0006508">
    <property type="term" value="P:proteolysis"/>
    <property type="evidence" value="ECO:0007669"/>
    <property type="project" value="UniProtKB-KW"/>
</dbReference>
<keyword evidence="1" id="KW-0378">Hydrolase</keyword>
<keyword evidence="2" id="KW-1185">Reference proteome</keyword>
<dbReference type="Proteomes" id="UP001183202">
    <property type="component" value="Unassembled WGS sequence"/>
</dbReference>
<dbReference type="Gene3D" id="2.40.10.10">
    <property type="entry name" value="Trypsin-like serine proteases"/>
    <property type="match status" value="2"/>
</dbReference>
<evidence type="ECO:0000313" key="1">
    <source>
        <dbReference type="EMBL" id="MDT0353917.1"/>
    </source>
</evidence>
<dbReference type="RefSeq" id="WP_311560427.1">
    <property type="nucleotide sequence ID" value="NZ_JAVREJ010000052.1"/>
</dbReference>
<protein>
    <submittedName>
        <fullName evidence="1">Serine protease</fullName>
    </submittedName>
</protein>
<dbReference type="InterPro" id="IPR009003">
    <property type="entry name" value="Peptidase_S1_PA"/>
</dbReference>
<dbReference type="InterPro" id="IPR043504">
    <property type="entry name" value="Peptidase_S1_PA_chymotrypsin"/>
</dbReference>
<gene>
    <name evidence="1" type="ORF">RM445_30990</name>
</gene>
<keyword evidence="1" id="KW-0645">Protease</keyword>
<organism evidence="1 2">
    <name type="scientific">Pseudonocardia charpentierae</name>
    <dbReference type="NCBI Taxonomy" id="3075545"/>
    <lineage>
        <taxon>Bacteria</taxon>
        <taxon>Bacillati</taxon>
        <taxon>Actinomycetota</taxon>
        <taxon>Actinomycetes</taxon>
        <taxon>Pseudonocardiales</taxon>
        <taxon>Pseudonocardiaceae</taxon>
        <taxon>Pseudonocardia</taxon>
    </lineage>
</organism>
<sequence>MDFQHLVADGELLEEMLQRRSELVRPAVDGLEALEGMGDGGRLAEGLVRMNEGVYPPGEDSGLEAIVLRFTRPVFFVRGSDVTPPADSDTFAEGESAVITARMAAGQAALKAAVPSVGRVDLRNHRFDWVGTGWVVAPGVAVTNRHVAELFAASDAGSFPFRLTGDDRRVKASLDWRREYRSPEESVVAVRKVLWINPDDEADVALLQIADADEDGRPAPPPVPLMTQAEVNASLGSWVAVVGYPAQSAYNDASDQQRIFDGVYNVKRVAPGTVASVSPDGQFTHNATTLGGNSGSVVMDLVGGKAVGLHFGGFEGDRNLAVQAPVLAALVAAHS</sequence>
<evidence type="ECO:0000313" key="2">
    <source>
        <dbReference type="Proteomes" id="UP001183202"/>
    </source>
</evidence>
<name>A0ABU2NIW4_9PSEU</name>
<dbReference type="Pfam" id="PF13365">
    <property type="entry name" value="Trypsin_2"/>
    <property type="match status" value="1"/>
</dbReference>
<comment type="caution">
    <text evidence="1">The sequence shown here is derived from an EMBL/GenBank/DDBJ whole genome shotgun (WGS) entry which is preliminary data.</text>
</comment>
<accession>A0ABU2NIW4</accession>